<dbReference type="InterPro" id="IPR031168">
    <property type="entry name" value="G_TrmE"/>
</dbReference>
<dbReference type="GO" id="GO:0003924">
    <property type="term" value="F:GTPase activity"/>
    <property type="evidence" value="ECO:0007669"/>
    <property type="project" value="UniProtKB-UniRule"/>
</dbReference>
<dbReference type="InterPro" id="IPR027266">
    <property type="entry name" value="TrmE/GcvT-like"/>
</dbReference>
<dbReference type="GO" id="GO:0030488">
    <property type="term" value="P:tRNA methylation"/>
    <property type="evidence" value="ECO:0007669"/>
    <property type="project" value="TreeGrafter"/>
</dbReference>
<dbReference type="Gene3D" id="3.30.1360.120">
    <property type="entry name" value="Probable tRNA modification gtpase trme, domain 1"/>
    <property type="match status" value="1"/>
</dbReference>
<evidence type="ECO:0000259" key="10">
    <source>
        <dbReference type="PROSITE" id="PS51709"/>
    </source>
</evidence>
<evidence type="ECO:0000256" key="9">
    <source>
        <dbReference type="RuleBase" id="RU003313"/>
    </source>
</evidence>
<dbReference type="HAMAP" id="MF_00379">
    <property type="entry name" value="GTPase_MnmE"/>
    <property type="match status" value="1"/>
</dbReference>
<feature type="binding site" evidence="8">
    <location>
        <position position="80"/>
    </location>
    <ligand>
        <name>(6S)-5-formyl-5,6,7,8-tetrahydrofolate</name>
        <dbReference type="ChEBI" id="CHEBI:57457"/>
    </ligand>
</feature>
<dbReference type="FunFam" id="3.30.1360.120:FF:000007">
    <property type="entry name" value="tRNA modification GTPase GTPBP3, mitochondrial"/>
    <property type="match status" value="1"/>
</dbReference>
<dbReference type="SUPFAM" id="SSF52540">
    <property type="entry name" value="P-loop containing nucleoside triphosphate hydrolases"/>
    <property type="match status" value="1"/>
</dbReference>
<keyword evidence="3 8" id="KW-0547">Nucleotide-binding</keyword>
<dbReference type="Proteomes" id="UP000537592">
    <property type="component" value="Unassembled WGS sequence"/>
</dbReference>
<dbReference type="CDD" id="cd14858">
    <property type="entry name" value="TrmE_N"/>
    <property type="match status" value="1"/>
</dbReference>
<dbReference type="Pfam" id="PF12631">
    <property type="entry name" value="MnmE_helical"/>
    <property type="match status" value="1"/>
</dbReference>
<gene>
    <name evidence="8" type="primary">mnmE</name>
    <name evidence="8" type="synonym">trmE</name>
    <name evidence="11" type="ORF">FHS81_003148</name>
</gene>
<dbReference type="InterPro" id="IPR025867">
    <property type="entry name" value="MnmE_helical"/>
</dbReference>
<comment type="similarity">
    <text evidence="1 8 9">Belongs to the TRAFAC class TrmE-Era-EngA-EngB-Septin-like GTPase superfamily. TrmE GTPase family.</text>
</comment>
<keyword evidence="2 8" id="KW-0819">tRNA processing</keyword>
<keyword evidence="8" id="KW-0479">Metal-binding</keyword>
<dbReference type="EC" id="3.6.-.-" evidence="8"/>
<dbReference type="PROSITE" id="PS51709">
    <property type="entry name" value="G_TRME"/>
    <property type="match status" value="1"/>
</dbReference>
<evidence type="ECO:0000256" key="5">
    <source>
        <dbReference type="ARBA" id="ARBA00022842"/>
    </source>
</evidence>
<reference evidence="11 12" key="1">
    <citation type="submission" date="2020-08" db="EMBL/GenBank/DDBJ databases">
        <title>Genomic Encyclopedia of Type Strains, Phase IV (KMG-IV): sequencing the most valuable type-strain genomes for metagenomic binning, comparative biology and taxonomic classification.</title>
        <authorList>
            <person name="Goeker M."/>
        </authorList>
    </citation>
    <scope>NUCLEOTIDE SEQUENCE [LARGE SCALE GENOMIC DNA]</scope>
    <source>
        <strain evidence="11 12">DSM 28760</strain>
    </source>
</reference>
<comment type="caution">
    <text evidence="11">The sequence shown here is derived from an EMBL/GenBank/DDBJ whole genome shotgun (WGS) entry which is preliminary data.</text>
</comment>
<evidence type="ECO:0000256" key="3">
    <source>
        <dbReference type="ARBA" id="ARBA00022741"/>
    </source>
</evidence>
<dbReference type="GO" id="GO:0005737">
    <property type="term" value="C:cytoplasm"/>
    <property type="evidence" value="ECO:0007669"/>
    <property type="project" value="UniProtKB-SubCell"/>
</dbReference>
<dbReference type="InterPro" id="IPR004520">
    <property type="entry name" value="GTPase_MnmE"/>
</dbReference>
<feature type="binding site" evidence="8">
    <location>
        <position position="449"/>
    </location>
    <ligand>
        <name>(6S)-5-formyl-5,6,7,8-tetrahydrofolate</name>
        <dbReference type="ChEBI" id="CHEBI:57457"/>
    </ligand>
</feature>
<evidence type="ECO:0000256" key="1">
    <source>
        <dbReference type="ARBA" id="ARBA00011043"/>
    </source>
</evidence>
<dbReference type="EMBL" id="JACICC010000010">
    <property type="protein sequence ID" value="MBB3811037.1"/>
    <property type="molecule type" value="Genomic_DNA"/>
</dbReference>
<organism evidence="11 12">
    <name type="scientific">Pseudochelatococcus contaminans</name>
    <dbReference type="NCBI Taxonomy" id="1538103"/>
    <lineage>
        <taxon>Bacteria</taxon>
        <taxon>Pseudomonadati</taxon>
        <taxon>Pseudomonadota</taxon>
        <taxon>Alphaproteobacteria</taxon>
        <taxon>Hyphomicrobiales</taxon>
        <taxon>Chelatococcaceae</taxon>
        <taxon>Pseudochelatococcus</taxon>
    </lineage>
</organism>
<dbReference type="CDD" id="cd04164">
    <property type="entry name" value="trmE"/>
    <property type="match status" value="1"/>
</dbReference>
<dbReference type="Gene3D" id="3.40.50.300">
    <property type="entry name" value="P-loop containing nucleotide triphosphate hydrolases"/>
    <property type="match status" value="1"/>
</dbReference>
<comment type="caution">
    <text evidence="8">Lacks conserved residue(s) required for the propagation of feature annotation.</text>
</comment>
<feature type="domain" description="TrmE-type G" evidence="10">
    <location>
        <begin position="217"/>
        <end position="373"/>
    </location>
</feature>
<dbReference type="RefSeq" id="WP_183754454.1">
    <property type="nucleotide sequence ID" value="NZ_JACICC010000010.1"/>
</dbReference>
<dbReference type="AlphaFoldDB" id="A0A7W5Z7C7"/>
<accession>A0A7W5Z7C7</accession>
<dbReference type="NCBIfam" id="TIGR00450">
    <property type="entry name" value="mnmE_trmE_thdF"/>
    <property type="match status" value="1"/>
</dbReference>
<feature type="binding site" evidence="8">
    <location>
        <begin position="271"/>
        <end position="274"/>
    </location>
    <ligand>
        <name>GTP</name>
        <dbReference type="ChEBI" id="CHEBI:37565"/>
    </ligand>
</feature>
<evidence type="ECO:0000313" key="11">
    <source>
        <dbReference type="EMBL" id="MBB3811037.1"/>
    </source>
</evidence>
<dbReference type="InterPro" id="IPR027417">
    <property type="entry name" value="P-loop_NTPase"/>
</dbReference>
<dbReference type="GO" id="GO:0005525">
    <property type="term" value="F:GTP binding"/>
    <property type="evidence" value="ECO:0007669"/>
    <property type="project" value="UniProtKB-UniRule"/>
</dbReference>
<feature type="binding site" evidence="8">
    <location>
        <begin position="246"/>
        <end position="252"/>
    </location>
    <ligand>
        <name>GTP</name>
        <dbReference type="ChEBI" id="CHEBI:37565"/>
    </ligand>
</feature>
<feature type="binding site" evidence="8">
    <location>
        <position position="252"/>
    </location>
    <ligand>
        <name>Mg(2+)</name>
        <dbReference type="ChEBI" id="CHEBI:18420"/>
    </ligand>
</feature>
<comment type="function">
    <text evidence="8">Exhibits a very high intrinsic GTPase hydrolysis rate. Involved in the addition of a carboxymethylaminomethyl (cmnm) group at the wobble position (U34) of certain tRNAs, forming tRNA-cmnm(5)s(2)U34.</text>
</comment>
<dbReference type="SUPFAM" id="SSF116878">
    <property type="entry name" value="TrmE connector domain"/>
    <property type="match status" value="1"/>
</dbReference>
<keyword evidence="6 8" id="KW-0630">Potassium</keyword>
<protein>
    <recommendedName>
        <fullName evidence="8">tRNA modification GTPase MnmE</fullName>
        <ecNumber evidence="8">3.6.-.-</ecNumber>
    </recommendedName>
</protein>
<dbReference type="PANTHER" id="PTHR42714:SF2">
    <property type="entry name" value="TRNA MODIFICATION GTPASE GTPBP3, MITOCHONDRIAL"/>
    <property type="match status" value="1"/>
</dbReference>
<dbReference type="NCBIfam" id="NF003661">
    <property type="entry name" value="PRK05291.1-3"/>
    <property type="match status" value="1"/>
</dbReference>
<dbReference type="InterPro" id="IPR005225">
    <property type="entry name" value="Small_GTP-bd"/>
</dbReference>
<evidence type="ECO:0000256" key="8">
    <source>
        <dbReference type="HAMAP-Rule" id="MF_00379"/>
    </source>
</evidence>
<dbReference type="PANTHER" id="PTHR42714">
    <property type="entry name" value="TRNA MODIFICATION GTPASE GTPBP3"/>
    <property type="match status" value="1"/>
</dbReference>
<proteinExistence type="inferred from homology"/>
<dbReference type="NCBIfam" id="TIGR00231">
    <property type="entry name" value="small_GTP"/>
    <property type="match status" value="1"/>
</dbReference>
<keyword evidence="8" id="KW-0963">Cytoplasm</keyword>
<dbReference type="Pfam" id="PF10396">
    <property type="entry name" value="TrmE_N"/>
    <property type="match status" value="1"/>
</dbReference>
<keyword evidence="7 8" id="KW-0342">GTP-binding</keyword>
<comment type="subcellular location">
    <subcellularLocation>
        <location evidence="8">Cytoplasm</location>
    </subcellularLocation>
</comment>
<dbReference type="InterPro" id="IPR018948">
    <property type="entry name" value="GTP-bd_TrmE_N"/>
</dbReference>
<dbReference type="GO" id="GO:0002098">
    <property type="term" value="P:tRNA wobble uridine modification"/>
    <property type="evidence" value="ECO:0007669"/>
    <property type="project" value="TreeGrafter"/>
</dbReference>
<evidence type="ECO:0000256" key="4">
    <source>
        <dbReference type="ARBA" id="ARBA00022801"/>
    </source>
</evidence>
<dbReference type="Pfam" id="PF01926">
    <property type="entry name" value="MMR_HSR1"/>
    <property type="match status" value="1"/>
</dbReference>
<evidence type="ECO:0000256" key="6">
    <source>
        <dbReference type="ARBA" id="ARBA00022958"/>
    </source>
</evidence>
<dbReference type="InterPro" id="IPR006073">
    <property type="entry name" value="GTP-bd"/>
</dbReference>
<comment type="subunit">
    <text evidence="8">Homodimer. Heterotetramer of two MnmE and two MnmG subunits.</text>
</comment>
<dbReference type="InterPro" id="IPR027368">
    <property type="entry name" value="MnmE_dom2"/>
</dbReference>
<dbReference type="Gene3D" id="1.20.120.430">
    <property type="entry name" value="tRNA modification GTPase MnmE domain 2"/>
    <property type="match status" value="1"/>
</dbReference>
<comment type="cofactor">
    <cofactor evidence="8">
        <name>K(+)</name>
        <dbReference type="ChEBI" id="CHEBI:29103"/>
    </cofactor>
    <text evidence="8">Binds 1 potassium ion per subunit.</text>
</comment>
<feature type="binding site" evidence="8">
    <location>
        <begin position="227"/>
        <end position="232"/>
    </location>
    <ligand>
        <name>GTP</name>
        <dbReference type="ChEBI" id="CHEBI:37565"/>
    </ligand>
</feature>
<feature type="binding site" evidence="8">
    <location>
        <position position="120"/>
    </location>
    <ligand>
        <name>(6S)-5-formyl-5,6,7,8-tetrahydrofolate</name>
        <dbReference type="ChEBI" id="CHEBI:57457"/>
    </ligand>
</feature>
<evidence type="ECO:0000256" key="2">
    <source>
        <dbReference type="ARBA" id="ARBA00022694"/>
    </source>
</evidence>
<keyword evidence="5 8" id="KW-0460">Magnesium</keyword>
<evidence type="ECO:0000313" key="12">
    <source>
        <dbReference type="Proteomes" id="UP000537592"/>
    </source>
</evidence>
<feature type="binding site" evidence="8">
    <location>
        <position position="231"/>
    </location>
    <ligand>
        <name>Mg(2+)</name>
        <dbReference type="ChEBI" id="CHEBI:18420"/>
    </ligand>
</feature>
<feature type="binding site" evidence="8">
    <location>
        <position position="23"/>
    </location>
    <ligand>
        <name>(6S)-5-formyl-5,6,7,8-tetrahydrofolate</name>
        <dbReference type="ChEBI" id="CHEBI:57457"/>
    </ligand>
</feature>
<dbReference type="GO" id="GO:0046872">
    <property type="term" value="F:metal ion binding"/>
    <property type="evidence" value="ECO:0007669"/>
    <property type="project" value="UniProtKB-KW"/>
</dbReference>
<keyword evidence="4 8" id="KW-0378">Hydrolase</keyword>
<evidence type="ECO:0000256" key="7">
    <source>
        <dbReference type="ARBA" id="ARBA00023134"/>
    </source>
</evidence>
<sequence>MSNSDTIVALATAPGRSAIAVLRLSGPSTKAILDTLCGNVPEARRASLRRLRNSAGELLDQAVVLYFSSPASFTGEDAAEFHLHGGQAVVSAVLRAILDTGLGRLAEPGEFSRRAFLNGRLDLTAAEGIADLIDAETEAQRQQAMRQLEGSLSETVESWRDRLITAMALTEASLDFSDEGDVPDGLIDEGIAISSAVHTEIVNVLNDGRTGERLRTGFSVAIVGPPNAGKSTLLNRIAGREVAIVSPFAGTTRDAIEVRCDIDGFPVVFVDTAGLRDTEDEIEREGVKRARQRAEAADLILQLHAPDNQSSQISGSETIWPIDVELIAVRTKADISLFPCTVGDANTHADFVISAVTGQGIDDLLLAIKRRISKRTIQAPLITRERHRRALIDTVAHLERISETSSRAINPEFIAEDMRLSLRALGQITGRVGVEHILDKLFSGFCIGK</sequence>
<keyword evidence="12" id="KW-1185">Reference proteome</keyword>
<name>A0A7W5Z7C7_9HYPH</name>